<dbReference type="InterPro" id="IPR000895">
    <property type="entry name" value="Transthyretin/HIU_hydrolase"/>
</dbReference>
<evidence type="ECO:0000256" key="6">
    <source>
        <dbReference type="ARBA" id="ARBA00022631"/>
    </source>
</evidence>
<dbReference type="NCBIfam" id="TIGR02962">
    <property type="entry name" value="hdxy_isourate"/>
    <property type="match status" value="1"/>
</dbReference>
<evidence type="ECO:0000313" key="11">
    <source>
        <dbReference type="EMBL" id="CAH0106078.1"/>
    </source>
</evidence>
<dbReference type="GO" id="GO:0033971">
    <property type="term" value="F:hydroxyisourate hydrolase activity"/>
    <property type="evidence" value="ECO:0007669"/>
    <property type="project" value="UniProtKB-EC"/>
</dbReference>
<proteinExistence type="inferred from homology"/>
<dbReference type="Proteomes" id="UP000789390">
    <property type="component" value="Unassembled WGS sequence"/>
</dbReference>
<dbReference type="Pfam" id="PF00576">
    <property type="entry name" value="Transthyretin"/>
    <property type="match status" value="1"/>
</dbReference>
<feature type="domain" description="Transthyretin/hydroxyisourate hydrolase" evidence="10">
    <location>
        <begin position="62"/>
        <end position="182"/>
    </location>
</feature>
<keyword evidence="7" id="KW-0378">Hydrolase</keyword>
<comment type="function">
    <text evidence="2">Catalyzes the hydrolysis of 5-hydroxyisourate (HIU) to 2-oxo-4-hydroxy-4-carboxy-5-ureidoimidazoline (OHCU).</text>
</comment>
<feature type="region of interest" description="Disordered" evidence="8">
    <location>
        <begin position="72"/>
        <end position="96"/>
    </location>
</feature>
<evidence type="ECO:0000256" key="8">
    <source>
        <dbReference type="SAM" id="MobiDB-lite"/>
    </source>
</evidence>
<dbReference type="GO" id="GO:0006144">
    <property type="term" value="P:purine nucleobase metabolic process"/>
    <property type="evidence" value="ECO:0007669"/>
    <property type="project" value="UniProtKB-KW"/>
</dbReference>
<dbReference type="PROSITE" id="PS00769">
    <property type="entry name" value="TRANSTHYRETIN_2"/>
    <property type="match status" value="1"/>
</dbReference>
<comment type="similarity">
    <text evidence="3">Belongs to the transthyretin family. 5-hydroxyisourate hydrolase subfamily.</text>
</comment>
<evidence type="ECO:0000256" key="7">
    <source>
        <dbReference type="ARBA" id="ARBA00022801"/>
    </source>
</evidence>
<name>A0A8J2WKG6_9CRUS</name>
<evidence type="ECO:0000259" key="10">
    <source>
        <dbReference type="SMART" id="SM00095"/>
    </source>
</evidence>
<dbReference type="PRINTS" id="PR00189">
    <property type="entry name" value="TRNSTHYRETIN"/>
</dbReference>
<dbReference type="OrthoDB" id="10265230at2759"/>
<dbReference type="InterPro" id="IPR023416">
    <property type="entry name" value="Transthyretin/HIU_hydrolase_d"/>
</dbReference>
<dbReference type="SMART" id="SM00095">
    <property type="entry name" value="TR_THY"/>
    <property type="match status" value="1"/>
</dbReference>
<dbReference type="AlphaFoldDB" id="A0A8J2WKG6"/>
<keyword evidence="9" id="KW-0732">Signal</keyword>
<comment type="catalytic activity">
    <reaction evidence="1">
        <text>5-hydroxyisourate + H2O = 5-hydroxy-2-oxo-4-ureido-2,5-dihydro-1H-imidazole-5-carboxylate + H(+)</text>
        <dbReference type="Rhea" id="RHEA:23736"/>
        <dbReference type="ChEBI" id="CHEBI:15377"/>
        <dbReference type="ChEBI" id="CHEBI:15378"/>
        <dbReference type="ChEBI" id="CHEBI:18072"/>
        <dbReference type="ChEBI" id="CHEBI:58639"/>
        <dbReference type="EC" id="3.5.2.17"/>
    </reaction>
</comment>
<comment type="caution">
    <text evidence="11">The sequence shown here is derived from an EMBL/GenBank/DDBJ whole genome shotgun (WGS) entry which is preliminary data.</text>
</comment>
<evidence type="ECO:0000256" key="9">
    <source>
        <dbReference type="SAM" id="SignalP"/>
    </source>
</evidence>
<dbReference type="PANTHER" id="PTHR10395:SF7">
    <property type="entry name" value="5-HYDROXYISOURATE HYDROLASE"/>
    <property type="match status" value="1"/>
</dbReference>
<dbReference type="InterPro" id="IPR036817">
    <property type="entry name" value="Transthyretin/HIU_hydrolase_sf"/>
</dbReference>
<dbReference type="InterPro" id="IPR023419">
    <property type="entry name" value="Transthyretin_CS"/>
</dbReference>
<comment type="subunit">
    <text evidence="4">Homotetramer.</text>
</comment>
<accession>A0A8J2WKG6</accession>
<feature type="chain" id="PRO_5035154880" description="hydroxyisourate hydrolase" evidence="9">
    <location>
        <begin position="21"/>
        <end position="183"/>
    </location>
</feature>
<dbReference type="InterPro" id="IPR014306">
    <property type="entry name" value="Hydroxyisourate_hydrolase"/>
</dbReference>
<dbReference type="SUPFAM" id="SSF49472">
    <property type="entry name" value="Transthyretin (synonym: prealbumin)"/>
    <property type="match status" value="1"/>
</dbReference>
<dbReference type="Gene3D" id="2.60.40.180">
    <property type="entry name" value="Transthyretin/hydroxyisourate hydrolase domain"/>
    <property type="match status" value="1"/>
</dbReference>
<feature type="signal peptide" evidence="9">
    <location>
        <begin position="1"/>
        <end position="20"/>
    </location>
</feature>
<evidence type="ECO:0000256" key="3">
    <source>
        <dbReference type="ARBA" id="ARBA00009850"/>
    </source>
</evidence>
<evidence type="ECO:0000256" key="2">
    <source>
        <dbReference type="ARBA" id="ARBA00002704"/>
    </source>
</evidence>
<organism evidence="11 12">
    <name type="scientific">Daphnia galeata</name>
    <dbReference type="NCBI Taxonomy" id="27404"/>
    <lineage>
        <taxon>Eukaryota</taxon>
        <taxon>Metazoa</taxon>
        <taxon>Ecdysozoa</taxon>
        <taxon>Arthropoda</taxon>
        <taxon>Crustacea</taxon>
        <taxon>Branchiopoda</taxon>
        <taxon>Diplostraca</taxon>
        <taxon>Cladocera</taxon>
        <taxon>Anomopoda</taxon>
        <taxon>Daphniidae</taxon>
        <taxon>Daphnia</taxon>
    </lineage>
</organism>
<dbReference type="EMBL" id="CAKKLH010000212">
    <property type="protein sequence ID" value="CAH0106078.1"/>
    <property type="molecule type" value="Genomic_DNA"/>
</dbReference>
<dbReference type="PANTHER" id="PTHR10395">
    <property type="entry name" value="URICASE AND TRANSTHYRETIN-RELATED"/>
    <property type="match status" value="1"/>
</dbReference>
<evidence type="ECO:0000256" key="5">
    <source>
        <dbReference type="ARBA" id="ARBA00012609"/>
    </source>
</evidence>
<evidence type="ECO:0000256" key="4">
    <source>
        <dbReference type="ARBA" id="ARBA00011881"/>
    </source>
</evidence>
<gene>
    <name evidence="11" type="ORF">DGAL_LOCUS9227</name>
</gene>
<reference evidence="11" key="1">
    <citation type="submission" date="2021-11" db="EMBL/GenBank/DDBJ databases">
        <authorList>
            <person name="Schell T."/>
        </authorList>
    </citation>
    <scope>NUCLEOTIDE SEQUENCE</scope>
    <source>
        <strain evidence="11">M5</strain>
    </source>
</reference>
<protein>
    <recommendedName>
        <fullName evidence="5">hydroxyisourate hydrolase</fullName>
        <ecNumber evidence="5">3.5.2.17</ecNumber>
    </recommendedName>
</protein>
<sequence>MAKFASPLFALIALVAVSMAGQRSLRWRQRLFTIRTPRIPCIRTRSNSTNIYDNDYKPKGYDSKKPSYGYQSYGYDNKKPSNEYSPPSYGYDKKPSGYEYQPSPYGYDKKTNEDGRLTGLISREEFTPGMYKMYFETSSYFKEMNIITFYPYVEVIFNIVNTKEHYHVPLLISPFGYSTYRGS</sequence>
<dbReference type="EC" id="3.5.2.17" evidence="5"/>
<evidence type="ECO:0000256" key="1">
    <source>
        <dbReference type="ARBA" id="ARBA00001043"/>
    </source>
</evidence>
<keyword evidence="12" id="KW-1185">Reference proteome</keyword>
<keyword evidence="6" id="KW-0659">Purine metabolism</keyword>
<evidence type="ECO:0000313" key="12">
    <source>
        <dbReference type="Proteomes" id="UP000789390"/>
    </source>
</evidence>